<comment type="caution">
    <text evidence="5">The sequence shown here is derived from an EMBL/GenBank/DDBJ whole genome shotgun (WGS) entry which is preliminary data.</text>
</comment>
<dbReference type="InterPro" id="IPR025110">
    <property type="entry name" value="AMP-bd_C"/>
</dbReference>
<dbReference type="PROSITE" id="PS50075">
    <property type="entry name" value="CARRIER"/>
    <property type="match status" value="1"/>
</dbReference>
<accession>W4QL43</accession>
<feature type="domain" description="Carrier" evidence="4">
    <location>
        <begin position="112"/>
        <end position="187"/>
    </location>
</feature>
<evidence type="ECO:0000256" key="2">
    <source>
        <dbReference type="ARBA" id="ARBA00022553"/>
    </source>
</evidence>
<dbReference type="GO" id="GO:0044550">
    <property type="term" value="P:secondary metabolite biosynthetic process"/>
    <property type="evidence" value="ECO:0007669"/>
    <property type="project" value="UniProtKB-ARBA"/>
</dbReference>
<dbReference type="SUPFAM" id="SSF56801">
    <property type="entry name" value="Acetyl-CoA synthetase-like"/>
    <property type="match status" value="1"/>
</dbReference>
<keyword evidence="6" id="KW-1185">Reference proteome</keyword>
<dbReference type="STRING" id="1236971.JCM9152_4164"/>
<dbReference type="GO" id="GO:0016874">
    <property type="term" value="F:ligase activity"/>
    <property type="evidence" value="ECO:0007669"/>
    <property type="project" value="UniProtKB-KW"/>
</dbReference>
<dbReference type="OrthoDB" id="9778383at2"/>
<dbReference type="SUPFAM" id="SSF47336">
    <property type="entry name" value="ACP-like"/>
    <property type="match status" value="1"/>
</dbReference>
<dbReference type="PANTHER" id="PTHR44845">
    <property type="entry name" value="CARRIER DOMAIN-CONTAINING PROTEIN"/>
    <property type="match status" value="1"/>
</dbReference>
<evidence type="ECO:0000259" key="4">
    <source>
        <dbReference type="PROSITE" id="PS50075"/>
    </source>
</evidence>
<keyword evidence="2" id="KW-0597">Phosphoprotein</keyword>
<dbReference type="Pfam" id="PF00550">
    <property type="entry name" value="PP-binding"/>
    <property type="match status" value="1"/>
</dbReference>
<dbReference type="Pfam" id="PF13193">
    <property type="entry name" value="AMP-binding_C"/>
    <property type="match status" value="1"/>
</dbReference>
<keyword evidence="5" id="KW-0436">Ligase</keyword>
<proteinExistence type="predicted"/>
<dbReference type="Gene3D" id="3.30.300.30">
    <property type="match status" value="1"/>
</dbReference>
<protein>
    <submittedName>
        <fullName evidence="5">Long-chain-fatty-acid-CoA ligase</fullName>
    </submittedName>
</protein>
<feature type="compositionally biased region" description="Basic and acidic residues" evidence="3">
    <location>
        <begin position="205"/>
        <end position="221"/>
    </location>
</feature>
<dbReference type="PANTHER" id="PTHR44845:SF6">
    <property type="entry name" value="BETA-ALANINE-ACTIVATING ENZYME"/>
    <property type="match status" value="1"/>
</dbReference>
<evidence type="ECO:0000313" key="6">
    <source>
        <dbReference type="Proteomes" id="UP000018895"/>
    </source>
</evidence>
<dbReference type="FunFam" id="3.30.300.30:FF:000010">
    <property type="entry name" value="Enterobactin synthetase component F"/>
    <property type="match status" value="1"/>
</dbReference>
<dbReference type="RefSeq" id="WP_052016182.1">
    <property type="nucleotide sequence ID" value="NZ_BAUU01000042.1"/>
</dbReference>
<dbReference type="InterPro" id="IPR036736">
    <property type="entry name" value="ACP-like_sf"/>
</dbReference>
<dbReference type="Proteomes" id="UP000018895">
    <property type="component" value="Unassembled WGS sequence"/>
</dbReference>
<feature type="region of interest" description="Disordered" evidence="3">
    <location>
        <begin position="199"/>
        <end position="221"/>
    </location>
</feature>
<evidence type="ECO:0000256" key="3">
    <source>
        <dbReference type="SAM" id="MobiDB-lite"/>
    </source>
</evidence>
<dbReference type="AlphaFoldDB" id="W4QL43"/>
<sequence length="221" mass="25648">MDDQIKIRGIRVELGEIKSIISNHPHIQEAVITAVSTDNYEKKIIAYIVPKSNQLDIKELRTYTQQKMPLYMVPEIFMKIKSIPLNSNGKVDRNRLPEPTSDEVRISDVNVPPTNITERKIKEVWVDILKQDNISINDNFFDVGGHSLLILQVKTKLELVFEKKIELMDLFQYPTIATLSARINNAGLDNTPFESLRAKGKDRRRALQDRRKRRENLNKQR</sequence>
<organism evidence="5 6">
    <name type="scientific">Halalkalibacter hemicellulosilyticusJCM 9152</name>
    <dbReference type="NCBI Taxonomy" id="1236971"/>
    <lineage>
        <taxon>Bacteria</taxon>
        <taxon>Bacillati</taxon>
        <taxon>Bacillota</taxon>
        <taxon>Bacilli</taxon>
        <taxon>Bacillales</taxon>
        <taxon>Bacillaceae</taxon>
        <taxon>Halalkalibacter</taxon>
    </lineage>
</organism>
<evidence type="ECO:0000256" key="1">
    <source>
        <dbReference type="ARBA" id="ARBA00022450"/>
    </source>
</evidence>
<name>W4QL43_9BACI</name>
<evidence type="ECO:0000313" key="5">
    <source>
        <dbReference type="EMBL" id="GAE32622.1"/>
    </source>
</evidence>
<keyword evidence="1" id="KW-0596">Phosphopantetheine</keyword>
<dbReference type="InterPro" id="IPR009081">
    <property type="entry name" value="PP-bd_ACP"/>
</dbReference>
<dbReference type="EMBL" id="BAUU01000042">
    <property type="protein sequence ID" value="GAE32622.1"/>
    <property type="molecule type" value="Genomic_DNA"/>
</dbReference>
<dbReference type="InterPro" id="IPR045851">
    <property type="entry name" value="AMP-bd_C_sf"/>
</dbReference>
<reference evidence="5" key="1">
    <citation type="journal article" date="2014" name="Genome Announc.">
        <title>Draft Genome Sequences of Three Alkaliphilic Bacillus Strains, Bacillus wakoensis JCM 9140T, Bacillus akibai JCM 9157T, and Bacillus hemicellulosilyticus JCM 9152T.</title>
        <authorList>
            <person name="Yuki M."/>
            <person name="Oshima K."/>
            <person name="Suda W."/>
            <person name="Oshida Y."/>
            <person name="Kitamura K."/>
            <person name="Iida T."/>
            <person name="Hattori M."/>
            <person name="Ohkuma M."/>
        </authorList>
    </citation>
    <scope>NUCLEOTIDE SEQUENCE [LARGE SCALE GENOMIC DNA]</scope>
    <source>
        <strain evidence="5">JCM 9152</strain>
    </source>
</reference>
<gene>
    <name evidence="5" type="ORF">JCM9152_4164</name>
</gene>
<dbReference type="Gene3D" id="1.10.1200.10">
    <property type="entry name" value="ACP-like"/>
    <property type="match status" value="1"/>
</dbReference>